<feature type="non-terminal residue" evidence="1">
    <location>
        <position position="101"/>
    </location>
</feature>
<accession>A0ABR4FZD1</accession>
<gene>
    <name evidence="1" type="ORF">BJX66DRAFT_308617</name>
</gene>
<reference evidence="1 2" key="1">
    <citation type="submission" date="2024-07" db="EMBL/GenBank/DDBJ databases">
        <title>Section-level genome sequencing and comparative genomics of Aspergillus sections Usti and Cavernicolus.</title>
        <authorList>
            <consortium name="Lawrence Berkeley National Laboratory"/>
            <person name="Nybo J.L."/>
            <person name="Vesth T.C."/>
            <person name="Theobald S."/>
            <person name="Frisvad J.C."/>
            <person name="Larsen T.O."/>
            <person name="Kjaerboelling I."/>
            <person name="Rothschild-Mancinelli K."/>
            <person name="Lyhne E.K."/>
            <person name="Kogle M.E."/>
            <person name="Barry K."/>
            <person name="Clum A."/>
            <person name="Na H."/>
            <person name="Ledsgaard L."/>
            <person name="Lin J."/>
            <person name="Lipzen A."/>
            <person name="Kuo A."/>
            <person name="Riley R."/>
            <person name="Mondo S."/>
            <person name="Labutti K."/>
            <person name="Haridas S."/>
            <person name="Pangalinan J."/>
            <person name="Salamov A.A."/>
            <person name="Simmons B.A."/>
            <person name="Magnuson J.K."/>
            <person name="Chen J."/>
            <person name="Drula E."/>
            <person name="Henrissat B."/>
            <person name="Wiebenga A."/>
            <person name="Lubbers R.J."/>
            <person name="Gomes A.C."/>
            <person name="Makela M.R."/>
            <person name="Stajich J."/>
            <person name="Grigoriev I.V."/>
            <person name="Mortensen U.H."/>
            <person name="De Vries R.P."/>
            <person name="Baker S.E."/>
            <person name="Andersen M.R."/>
        </authorList>
    </citation>
    <scope>NUCLEOTIDE SEQUENCE [LARGE SCALE GENOMIC DNA]</scope>
    <source>
        <strain evidence="1 2">CBS 209.92</strain>
    </source>
</reference>
<organism evidence="1 2">
    <name type="scientific">Aspergillus keveii</name>
    <dbReference type="NCBI Taxonomy" id="714993"/>
    <lineage>
        <taxon>Eukaryota</taxon>
        <taxon>Fungi</taxon>
        <taxon>Dikarya</taxon>
        <taxon>Ascomycota</taxon>
        <taxon>Pezizomycotina</taxon>
        <taxon>Eurotiomycetes</taxon>
        <taxon>Eurotiomycetidae</taxon>
        <taxon>Eurotiales</taxon>
        <taxon>Aspergillaceae</taxon>
        <taxon>Aspergillus</taxon>
        <taxon>Aspergillus subgen. Nidulantes</taxon>
    </lineage>
</organism>
<dbReference type="SUPFAM" id="SSF48403">
    <property type="entry name" value="Ankyrin repeat"/>
    <property type="match status" value="1"/>
</dbReference>
<sequence length="101" mass="11736">MQLLCTPVERNQPEVVKILLKAAFDPTIPWIWRKLNGPRRLLEYSVSHGFTELVHILLAHEGITNLGQKRYDQSETPLLNWAVDGNQIEMARLLFWITTKL</sequence>
<dbReference type="Proteomes" id="UP001610563">
    <property type="component" value="Unassembled WGS sequence"/>
</dbReference>
<name>A0ABR4FZD1_9EURO</name>
<evidence type="ECO:0000313" key="1">
    <source>
        <dbReference type="EMBL" id="KAL2788583.1"/>
    </source>
</evidence>
<proteinExistence type="predicted"/>
<dbReference type="InterPro" id="IPR002110">
    <property type="entry name" value="Ankyrin_rpt"/>
</dbReference>
<keyword evidence="2" id="KW-1185">Reference proteome</keyword>
<dbReference type="EMBL" id="JBFTWV010000077">
    <property type="protein sequence ID" value="KAL2788583.1"/>
    <property type="molecule type" value="Genomic_DNA"/>
</dbReference>
<dbReference type="InterPro" id="IPR036770">
    <property type="entry name" value="Ankyrin_rpt-contain_sf"/>
</dbReference>
<protein>
    <submittedName>
        <fullName evidence="1">Uncharacterized protein</fullName>
    </submittedName>
</protein>
<dbReference type="Pfam" id="PF12796">
    <property type="entry name" value="Ank_2"/>
    <property type="match status" value="1"/>
</dbReference>
<evidence type="ECO:0000313" key="2">
    <source>
        <dbReference type="Proteomes" id="UP001610563"/>
    </source>
</evidence>
<comment type="caution">
    <text evidence="1">The sequence shown here is derived from an EMBL/GenBank/DDBJ whole genome shotgun (WGS) entry which is preliminary data.</text>
</comment>
<dbReference type="Gene3D" id="1.25.40.20">
    <property type="entry name" value="Ankyrin repeat-containing domain"/>
    <property type="match status" value="1"/>
</dbReference>